<evidence type="ECO:0000313" key="2">
    <source>
        <dbReference type="EMBL" id="GIY43431.1"/>
    </source>
</evidence>
<dbReference type="Proteomes" id="UP001054945">
    <property type="component" value="Unassembled WGS sequence"/>
</dbReference>
<keyword evidence="3" id="KW-1185">Reference proteome</keyword>
<gene>
    <name evidence="2" type="ORF">CEXT_760351</name>
</gene>
<sequence>MPGKFKLKTGLTFGHSSTSSWYRIDKDRCTRYISSYDFTTQVFPRASKPLKIKKHPRDAPLASRKRKQKTRNLPFPLLCDNNTADSGAGFSDYKQRIKGEEEALLHNGVTTEKGVRKRFSDPFECFFCGTVFGPLGPLQGYGALR</sequence>
<reference evidence="2 3" key="1">
    <citation type="submission" date="2021-06" db="EMBL/GenBank/DDBJ databases">
        <title>Caerostris extrusa draft genome.</title>
        <authorList>
            <person name="Kono N."/>
            <person name="Arakawa K."/>
        </authorList>
    </citation>
    <scope>NUCLEOTIDE SEQUENCE [LARGE SCALE GENOMIC DNA]</scope>
</reference>
<evidence type="ECO:0000256" key="1">
    <source>
        <dbReference type="SAM" id="MobiDB-lite"/>
    </source>
</evidence>
<name>A0AAV4TD75_CAEEX</name>
<feature type="region of interest" description="Disordered" evidence="1">
    <location>
        <begin position="52"/>
        <end position="76"/>
    </location>
</feature>
<proteinExistence type="predicted"/>
<dbReference type="EMBL" id="BPLR01010977">
    <property type="protein sequence ID" value="GIY43431.1"/>
    <property type="molecule type" value="Genomic_DNA"/>
</dbReference>
<dbReference type="AlphaFoldDB" id="A0AAV4TD75"/>
<organism evidence="2 3">
    <name type="scientific">Caerostris extrusa</name>
    <name type="common">Bark spider</name>
    <name type="synonym">Caerostris bankana</name>
    <dbReference type="NCBI Taxonomy" id="172846"/>
    <lineage>
        <taxon>Eukaryota</taxon>
        <taxon>Metazoa</taxon>
        <taxon>Ecdysozoa</taxon>
        <taxon>Arthropoda</taxon>
        <taxon>Chelicerata</taxon>
        <taxon>Arachnida</taxon>
        <taxon>Araneae</taxon>
        <taxon>Araneomorphae</taxon>
        <taxon>Entelegynae</taxon>
        <taxon>Araneoidea</taxon>
        <taxon>Araneidae</taxon>
        <taxon>Caerostris</taxon>
    </lineage>
</organism>
<protein>
    <submittedName>
        <fullName evidence="2">Uncharacterized protein</fullName>
    </submittedName>
</protein>
<accession>A0AAV4TD75</accession>
<evidence type="ECO:0000313" key="3">
    <source>
        <dbReference type="Proteomes" id="UP001054945"/>
    </source>
</evidence>
<comment type="caution">
    <text evidence="2">The sequence shown here is derived from an EMBL/GenBank/DDBJ whole genome shotgun (WGS) entry which is preliminary data.</text>
</comment>